<dbReference type="EMBL" id="AAHCDH010000030">
    <property type="protein sequence ID" value="EBU4654727.1"/>
    <property type="molecule type" value="Genomic_DNA"/>
</dbReference>
<evidence type="ECO:0008006" key="2">
    <source>
        <dbReference type="Google" id="ProtNLM"/>
    </source>
</evidence>
<protein>
    <recommendedName>
        <fullName evidence="2">WavE lipopolysaccharide synthesis</fullName>
    </recommendedName>
</protein>
<accession>A0A5V5HM19</accession>
<dbReference type="AlphaFoldDB" id="A0A5V5HM19"/>
<proteinExistence type="predicted"/>
<dbReference type="InterPro" id="IPR011122">
    <property type="entry name" value="WavE"/>
</dbReference>
<dbReference type="Pfam" id="PF07507">
    <property type="entry name" value="WavE"/>
    <property type="match status" value="1"/>
</dbReference>
<organism evidence="1">
    <name type="scientific">Salmonella enterica</name>
    <name type="common">Salmonella choleraesuis</name>
    <dbReference type="NCBI Taxonomy" id="28901"/>
    <lineage>
        <taxon>Bacteria</taxon>
        <taxon>Pseudomonadati</taxon>
        <taxon>Pseudomonadota</taxon>
        <taxon>Gammaproteobacteria</taxon>
        <taxon>Enterobacterales</taxon>
        <taxon>Enterobacteriaceae</taxon>
        <taxon>Salmonella</taxon>
    </lineage>
</organism>
<gene>
    <name evidence="1" type="ORF">CWV14_24240</name>
</gene>
<name>A0A5V5HM19_SALER</name>
<comment type="caution">
    <text evidence="1">The sequence shown here is derived from an EMBL/GenBank/DDBJ whole genome shotgun (WGS) entry which is preliminary data.</text>
</comment>
<evidence type="ECO:0000313" key="1">
    <source>
        <dbReference type="EMBL" id="EBU4654727.1"/>
    </source>
</evidence>
<reference evidence="1" key="1">
    <citation type="submission" date="2018-07" db="EMBL/GenBank/DDBJ databases">
        <authorList>
            <consortium name="PulseNet: The National Subtyping Network for Foodborne Disease Surveillance"/>
            <person name="Tarr C.L."/>
            <person name="Trees E."/>
            <person name="Katz L.S."/>
            <person name="Carleton-Romer H.A."/>
            <person name="Stroika S."/>
            <person name="Kucerova Z."/>
            <person name="Roache K.F."/>
            <person name="Sabol A.L."/>
            <person name="Besser J."/>
            <person name="Gerner-Smidt P."/>
        </authorList>
    </citation>
    <scope>NUCLEOTIDE SEQUENCE</scope>
    <source>
        <strain evidence="1">PNUSAS029331</strain>
    </source>
</reference>
<sequence>MSIDKISIVLAGPLYKEFDLYYSVKMMKDIFTDAEIILSTNDTQLIKKANTLDLFDKIVECNDIGELPSLKFPGSTSSAIVNNNIKKQIDTSLQGIKVAQHPLVLKLRTDQFLFNSSILSLWNIIKDIPTDDSEKKGRIITSSIFSINPRYSERMPYHISDMLQFGYKEDLIAYYSAPEFPIIYATWYERNKHIKYSNLNEREFRAKFAVEQWLCLNYIFKNEKNFPINFHNHVSPEIVKQFETIYPDYFIIAHPDDIALRASKFSSAMSYVNNQCYSTYESLSLLISIRGLSTEIIKNYSPKGINKKLYKYIRYALDRKFIQLIIRIMPSGLKMFLKSLLR</sequence>